<evidence type="ECO:0000259" key="3">
    <source>
        <dbReference type="PROSITE" id="PS50835"/>
    </source>
</evidence>
<keyword evidence="2" id="KW-0732">Signal</keyword>
<evidence type="ECO:0000313" key="4">
    <source>
        <dbReference type="Ensembl" id="ENSCMIP00000030783.1"/>
    </source>
</evidence>
<dbReference type="InterPro" id="IPR003597">
    <property type="entry name" value="Ig_C1-set"/>
</dbReference>
<name>A0A4W3IX51_CALMI</name>
<reference evidence="5" key="2">
    <citation type="journal article" date="2007" name="PLoS Biol.">
        <title>Survey sequencing and comparative analysis of the elephant shark (Callorhinchus milii) genome.</title>
        <authorList>
            <person name="Venkatesh B."/>
            <person name="Kirkness E.F."/>
            <person name="Loh Y.H."/>
            <person name="Halpern A.L."/>
            <person name="Lee A.P."/>
            <person name="Johnson J."/>
            <person name="Dandona N."/>
            <person name="Viswanathan L.D."/>
            <person name="Tay A."/>
            <person name="Venter J.C."/>
            <person name="Strausberg R.L."/>
            <person name="Brenner S."/>
        </authorList>
    </citation>
    <scope>NUCLEOTIDE SEQUENCE [LARGE SCALE GENOMIC DNA]</scope>
</reference>
<organism evidence="4 5">
    <name type="scientific">Callorhinchus milii</name>
    <name type="common">Ghost shark</name>
    <dbReference type="NCBI Taxonomy" id="7868"/>
    <lineage>
        <taxon>Eukaryota</taxon>
        <taxon>Metazoa</taxon>
        <taxon>Chordata</taxon>
        <taxon>Craniata</taxon>
        <taxon>Vertebrata</taxon>
        <taxon>Chondrichthyes</taxon>
        <taxon>Holocephali</taxon>
        <taxon>Chimaeriformes</taxon>
        <taxon>Callorhinchidae</taxon>
        <taxon>Callorhinchus</taxon>
    </lineage>
</organism>
<reference evidence="4" key="5">
    <citation type="submission" date="2025-09" db="UniProtKB">
        <authorList>
            <consortium name="Ensembl"/>
        </authorList>
    </citation>
    <scope>IDENTIFICATION</scope>
</reference>
<dbReference type="Gene3D" id="2.60.40.10">
    <property type="entry name" value="Immunoglobulins"/>
    <property type="match status" value="5"/>
</dbReference>
<evidence type="ECO:0000256" key="1">
    <source>
        <dbReference type="ARBA" id="ARBA00023180"/>
    </source>
</evidence>
<reference evidence="5" key="1">
    <citation type="journal article" date="2006" name="Science">
        <title>Ancient noncoding elements conserved in the human genome.</title>
        <authorList>
            <person name="Venkatesh B."/>
            <person name="Kirkness E.F."/>
            <person name="Loh Y.H."/>
            <person name="Halpern A.L."/>
            <person name="Lee A.P."/>
            <person name="Johnson J."/>
            <person name="Dandona N."/>
            <person name="Viswanathan L.D."/>
            <person name="Tay A."/>
            <person name="Venter J.C."/>
            <person name="Strausberg R.L."/>
            <person name="Brenner S."/>
        </authorList>
    </citation>
    <scope>NUCLEOTIDE SEQUENCE [LARGE SCALE GENOMIC DNA]</scope>
</reference>
<keyword evidence="1" id="KW-0325">Glycoprotein</keyword>
<dbReference type="Pfam" id="PF07654">
    <property type="entry name" value="C1-set"/>
    <property type="match status" value="1"/>
</dbReference>
<dbReference type="Ensembl" id="ENSCMIT00000031254.1">
    <property type="protein sequence ID" value="ENSCMIP00000030783.1"/>
    <property type="gene ID" value="ENSCMIG00000013240.1"/>
</dbReference>
<reference evidence="4" key="4">
    <citation type="submission" date="2025-08" db="UniProtKB">
        <authorList>
            <consortium name="Ensembl"/>
        </authorList>
    </citation>
    <scope>IDENTIFICATION</scope>
</reference>
<dbReference type="AlphaFoldDB" id="A0A4W3IX51"/>
<evidence type="ECO:0000313" key="5">
    <source>
        <dbReference type="Proteomes" id="UP000314986"/>
    </source>
</evidence>
<dbReference type="InterPro" id="IPR007110">
    <property type="entry name" value="Ig-like_dom"/>
</dbReference>
<dbReference type="SUPFAM" id="SSF48726">
    <property type="entry name" value="Immunoglobulin"/>
    <property type="match status" value="1"/>
</dbReference>
<dbReference type="PROSITE" id="PS50835">
    <property type="entry name" value="IG_LIKE"/>
    <property type="match status" value="1"/>
</dbReference>
<reference evidence="5" key="3">
    <citation type="journal article" date="2014" name="Nature">
        <title>Elephant shark genome provides unique insights into gnathostome evolution.</title>
        <authorList>
            <consortium name="International Elephant Shark Genome Sequencing Consortium"/>
            <person name="Venkatesh B."/>
            <person name="Lee A.P."/>
            <person name="Ravi V."/>
            <person name="Maurya A.K."/>
            <person name="Lian M.M."/>
            <person name="Swann J.B."/>
            <person name="Ohta Y."/>
            <person name="Flajnik M.F."/>
            <person name="Sutoh Y."/>
            <person name="Kasahara M."/>
            <person name="Hoon S."/>
            <person name="Gangu V."/>
            <person name="Roy S.W."/>
            <person name="Irimia M."/>
            <person name="Korzh V."/>
            <person name="Kondrychyn I."/>
            <person name="Lim Z.W."/>
            <person name="Tay B.H."/>
            <person name="Tohari S."/>
            <person name="Kong K.W."/>
            <person name="Ho S."/>
            <person name="Lorente-Galdos B."/>
            <person name="Quilez J."/>
            <person name="Marques-Bonet T."/>
            <person name="Raney B.J."/>
            <person name="Ingham P.W."/>
            <person name="Tay A."/>
            <person name="Hillier L.W."/>
            <person name="Minx P."/>
            <person name="Boehm T."/>
            <person name="Wilson R.K."/>
            <person name="Brenner S."/>
            <person name="Warren W.C."/>
        </authorList>
    </citation>
    <scope>NUCLEOTIDE SEQUENCE [LARGE SCALE GENOMIC DNA]</scope>
</reference>
<proteinExistence type="predicted"/>
<feature type="signal peptide" evidence="2">
    <location>
        <begin position="1"/>
        <end position="25"/>
    </location>
</feature>
<evidence type="ECO:0000256" key="2">
    <source>
        <dbReference type="SAM" id="SignalP"/>
    </source>
</evidence>
<dbReference type="InterPro" id="IPR036179">
    <property type="entry name" value="Ig-like_dom_sf"/>
</dbReference>
<dbReference type="PANTHER" id="PTHR23411">
    <property type="entry name" value="TAPASIN"/>
    <property type="match status" value="1"/>
</dbReference>
<dbReference type="GeneTree" id="ENSGT00970000196852"/>
<dbReference type="GeneID" id="103174897"/>
<dbReference type="Proteomes" id="UP000314986">
    <property type="component" value="Unassembled WGS sequence"/>
</dbReference>
<dbReference type="InterPro" id="IPR013783">
    <property type="entry name" value="Ig-like_fold"/>
</dbReference>
<sequence>MSAPGGASEGTTLLLILWVSIAGSAQPQVSLSPEHIIITNGSAGFLRCDATGFYPQEILFRWVKVSHGRETDIIPSDFSTEYKGTNRDGTFSVSSQLRIRPNLDDDGNKYMCVVTHRTLSYNIVREAMLNVEESTIPWPIVGGVVGGVSLVLLLVLVLWCCCKKQIKGTKKGVPPRISELRKPDQFKHGVASRMNWEVTGFIPRMITITLLVRRKGKEPQPLYEWNLKNNEDPLEYDEKGLLLNSSYVLDGNNKEDSITAAIAKCVKQDDGTFSLKSTITICPDASEDDGAEVTLKVQHETLGKPLTSSVKLVIARVPPRISELSKTDQFTHGEESRTGWEVTGFTPRMITITLIVRRKGKEPQPLYEWNFKKNEDPLEYDEKGLLLNSSCILNGNKKEDSITASISKCVQLDDGTFSVKGMIIICPDASEDDGAEVTLKVHHESLKNPLASSVKLVIVGVAPTVTEIDLRPEIKHSEVASLSWSVTGFTPKPISIVFLLKRKGELKEKRLFHWRIPENGGIDDEAKMGSTALTDVRDRCEEDDAITTVTPHCVRKNNGTFSVNCSIWMTADMCRDDGAELIVEVYHKALKTPLTKTMALHVTGVPPQITEIKKPSEITPGELASLSWAVVGFSPRAISIVTFVKRKGEQKKKKVFHWRIPKKDGEPQEAKTASVPLENVTEGCEEDGSFTAVMPHYVRKNNGMFSVNCSVWMCADLSKDDGAELMVEVVHEALKVPLIGSVTLQVTDGGN</sequence>
<gene>
    <name evidence="4" type="primary">LOC103174897</name>
</gene>
<keyword evidence="5" id="KW-1185">Reference proteome</keyword>
<protein>
    <submittedName>
        <fullName evidence="4">Uncharacterized LOC103174897</fullName>
    </submittedName>
</protein>
<dbReference type="InterPro" id="IPR050380">
    <property type="entry name" value="Immune_Resp_Modulators"/>
</dbReference>
<accession>A0A4W3IX51</accession>
<dbReference type="SMART" id="SM00407">
    <property type="entry name" value="IGc1"/>
    <property type="match status" value="1"/>
</dbReference>
<feature type="chain" id="PRO_5021215217" evidence="2">
    <location>
        <begin position="26"/>
        <end position="751"/>
    </location>
</feature>
<feature type="domain" description="Ig-like" evidence="3">
    <location>
        <begin position="27"/>
        <end position="130"/>
    </location>
</feature>
<dbReference type="OrthoDB" id="10045578at2759"/>